<feature type="region of interest" description="Disordered" evidence="1">
    <location>
        <begin position="668"/>
        <end position="697"/>
    </location>
</feature>
<evidence type="ECO:0008006" key="6">
    <source>
        <dbReference type="Google" id="ProtNLM"/>
    </source>
</evidence>
<sequence>MADSAPAAAGTPSMASTPPKQQHKQTVKQTVEAEIRSLVAETRGGGALSAIGLGGGASSEHVAELKSAAEAAIRKLRSLPEGCIGGGTELLRPFLFAAQANYRGSSKIRAQALAGVLKLGEIDALDEEGVGAVLDTLGALVATSDATIRVRMQQVLLAVAQGSAHPKEPARVHQLVSLCVQASAASTNSSSGATSSTGAFTLLQVLTRVFDHAAADHQNDETTATTTTTTSPPSPQQQQQLSSRSVAAVEVLSYLCDSCAGSSSSPLPRTVAFDIIAEACIRRQTALIEHVAPYRVVVRDSLIPVLHAALLESATTDSSSSSISGSAMACAGLTIANLYDSFPTECGRLLKELTRIASAGARCSAPSSAFLASLGALRVAMRGPDRRRRRGSRLLLLAAQSPPPAEGLAKPETSITTKSPSLLRCVVTSVAESVRAATGPPNAQPTARAAAALEAASRYFSAKAKGSDWGSVAVDAWKLASDGDDVGGDSGTDSAGNVDTSSVHELSPRVAGAACALSIDTLNAIADGIEAACEPSGEDDQKEDTSKCSDAVSESWRGTLRAAEDLLQHRSVTETLALESLAVVQSLACASGALGLLEPRDASLHALCRAAKRPCFAAVESEDAGEQPRSQRSESMSMLSYGTGMTSSLVATIATTAVSTPARAVRAARELTRSDSGHTSLGDRNASEGSFNAPLQSSSSATSASVIEASAPLEAINRHALRSLLNASHRLDAVLGRAWDPVVRTLADVEVRLKASYSDAAFEKSASANERETLSMALSQLFASSAAMPDVACASLARALARLSEPIVSKDKPAVEDQMLAVEDVGWVAPTSARRAFAARRLNDMAAAQSSASRRELILRSAAPLILRSAVADTDALTLASELLPILAGLVIEASSKHDDDEDAAVHSSRPIEVLALEPLYAMFEGAEIYGDGAGDTSSPRQQQAPLPLSPRQAGVATGRQQRPGHLMPPPAPVLVPTERDRLRAALVAVTSVLHAHGHQLGEGWDVAAKLLGRVASLASGSSSTGEDGADGSGDVVHTAAPLVSACLEPLQLMLNEHVAKLPLRCVRSAVWCASQCCAQTADLNASLAAAAALWSACDHYGKEIALAAQRNESSQGDDEGKDAAESTAQLLESWEAASVDVSALGEAVLPTTAAAEIPLTILAPTLALASLIDVLAIAGRDTRPEVRNASSRSLCAVLSHDRYAQYLPAALTHQAVNAVVLPLLGHARKRCAEATRDTRLQGATLGRDANTGKEMRMLVHHSRNSEGKQWDETLATLLGGACKVVRRHAGLAARRQFLAGEEAEESSRRPQFARSAYQTACGICEWCLLEGNKEVAEAAAGALASLLAPYAPPQNGQDGGDVASSALSPLVGRALHSFEAAICGPAAQGTAALATPVSDSVALKLLKELRNLCRGARDRVAFLNALSRNDMACICRFVKHAMTRHVMDVAGVDAEQMNGASSSTSITSTMSTPASRRSVSNEATEALASFVPLPPSAHALWLEMLHVPLELLWSTLHGELAETTMKATKSEDGAKTTSLSPVLLSYMSRVYRSACALYADDDVPGDVHVAAVGAISSIACDLWRAIASTAVNGMSGAQDGGKSDDGAANPAALSRAWSRVAQGWSQCVPVIVRSAGTAATGEENAIVSEMAGEFSPEASWSCIADAFRAAMEARVRVDDFLLASPRPSGIASDDDALTTDAETPLLDTLASTILAACSPGSTASGRVRASLVGSLETRALGAGGAAGASDAADVATRKLFALASSDWEEEEMAEDGRHTRIPSARRMALVALLRHARTACRWVCNAPKPRARWLTECAARVLEALTQLDVFSADDAVYAANHLAEEEGHSPALGRLVELLASAADGSRDEAEMFRGCIGGIILHPHLVELLRAVGGGGAAVDARAAEHASALLHAAGNALGLGSSTP</sequence>
<feature type="compositionally biased region" description="Polar residues" evidence="1">
    <location>
        <begin position="936"/>
        <end position="945"/>
    </location>
</feature>
<dbReference type="EMBL" id="BNJQ01000018">
    <property type="protein sequence ID" value="GHP07720.1"/>
    <property type="molecule type" value="Genomic_DNA"/>
</dbReference>
<accession>A0A830HPK1</accession>
<dbReference type="InterPro" id="IPR032629">
    <property type="entry name" value="DCB_dom"/>
</dbReference>
<reference evidence="4" key="1">
    <citation type="submission" date="2020-10" db="EMBL/GenBank/DDBJ databases">
        <title>Unveiling of a novel bifunctional photoreceptor, Dualchrome1, isolated from a cosmopolitan green alga.</title>
        <authorList>
            <person name="Suzuki S."/>
            <person name="Kawachi M."/>
        </authorList>
    </citation>
    <scope>NUCLEOTIDE SEQUENCE</scope>
    <source>
        <strain evidence="4">NIES 2893</strain>
    </source>
</reference>
<evidence type="ECO:0000256" key="1">
    <source>
        <dbReference type="SAM" id="MobiDB-lite"/>
    </source>
</evidence>
<feature type="domain" description="Mon2 C-terminal" evidence="2">
    <location>
        <begin position="1059"/>
        <end position="1287"/>
    </location>
</feature>
<dbReference type="InterPro" id="IPR032817">
    <property type="entry name" value="Mon2_C"/>
</dbReference>
<evidence type="ECO:0000313" key="5">
    <source>
        <dbReference type="Proteomes" id="UP000660262"/>
    </source>
</evidence>
<evidence type="ECO:0000313" key="4">
    <source>
        <dbReference type="EMBL" id="GHP07720.1"/>
    </source>
</evidence>
<organism evidence="4 5">
    <name type="scientific">Pycnococcus provasolii</name>
    <dbReference type="NCBI Taxonomy" id="41880"/>
    <lineage>
        <taxon>Eukaryota</taxon>
        <taxon>Viridiplantae</taxon>
        <taxon>Chlorophyta</taxon>
        <taxon>Pseudoscourfieldiophyceae</taxon>
        <taxon>Pseudoscourfieldiales</taxon>
        <taxon>Pycnococcaceae</taxon>
        <taxon>Pycnococcus</taxon>
    </lineage>
</organism>
<evidence type="ECO:0000259" key="2">
    <source>
        <dbReference type="Pfam" id="PF16206"/>
    </source>
</evidence>
<proteinExistence type="predicted"/>
<feature type="region of interest" description="Disordered" evidence="1">
    <location>
        <begin position="219"/>
        <end position="242"/>
    </location>
</feature>
<feature type="domain" description="Mon2/Sec7/BIG1-like dimerisation and cyclophilin-binding" evidence="3">
    <location>
        <begin position="60"/>
        <end position="216"/>
    </location>
</feature>
<dbReference type="Pfam" id="PF16206">
    <property type="entry name" value="Mon2_C"/>
    <property type="match status" value="1"/>
</dbReference>
<comment type="caution">
    <text evidence="4">The sequence shown here is derived from an EMBL/GenBank/DDBJ whole genome shotgun (WGS) entry which is preliminary data.</text>
</comment>
<gene>
    <name evidence="4" type="ORF">PPROV_000646200</name>
</gene>
<evidence type="ECO:0000259" key="3">
    <source>
        <dbReference type="Pfam" id="PF16213"/>
    </source>
</evidence>
<feature type="region of interest" description="Disordered" evidence="1">
    <location>
        <begin position="1"/>
        <end position="26"/>
    </location>
</feature>
<keyword evidence="5" id="KW-1185">Reference proteome</keyword>
<feature type="compositionally biased region" description="Polar residues" evidence="1">
    <location>
        <begin position="687"/>
        <end position="696"/>
    </location>
</feature>
<name>A0A830HPK1_9CHLO</name>
<feature type="region of interest" description="Disordered" evidence="1">
    <location>
        <begin position="932"/>
        <end position="969"/>
    </location>
</feature>
<protein>
    <recommendedName>
        <fullName evidence="6">Protein MON2 homolog</fullName>
    </recommendedName>
</protein>
<dbReference type="Proteomes" id="UP000660262">
    <property type="component" value="Unassembled WGS sequence"/>
</dbReference>
<feature type="compositionally biased region" description="Low complexity" evidence="1">
    <location>
        <begin position="222"/>
        <end position="242"/>
    </location>
</feature>
<dbReference type="OrthoDB" id="294853at2759"/>
<dbReference type="Pfam" id="PF16213">
    <property type="entry name" value="DCB"/>
    <property type="match status" value="1"/>
</dbReference>